<dbReference type="Gene3D" id="1.20.5.1700">
    <property type="match status" value="1"/>
</dbReference>
<feature type="coiled-coil region" evidence="1">
    <location>
        <begin position="724"/>
        <end position="779"/>
    </location>
</feature>
<evidence type="ECO:0000313" key="2">
    <source>
        <dbReference type="EMBL" id="KAJ3048276.1"/>
    </source>
</evidence>
<dbReference type="EMBL" id="JADGJD010000819">
    <property type="protein sequence ID" value="KAJ3048276.1"/>
    <property type="molecule type" value="Genomic_DNA"/>
</dbReference>
<dbReference type="GO" id="GO:0005200">
    <property type="term" value="F:structural constituent of cytoskeleton"/>
    <property type="evidence" value="ECO:0007669"/>
    <property type="project" value="TreeGrafter"/>
</dbReference>
<evidence type="ECO:0000313" key="3">
    <source>
        <dbReference type="Proteomes" id="UP001212841"/>
    </source>
</evidence>
<comment type="caution">
    <text evidence="2">The sequence shown here is derived from an EMBL/GenBank/DDBJ whole genome shotgun (WGS) entry which is preliminary data.</text>
</comment>
<name>A0AAD5WZM0_9FUNG</name>
<feature type="coiled-coil region" evidence="1">
    <location>
        <begin position="480"/>
        <end position="528"/>
    </location>
</feature>
<accession>A0AAD5WZM0</accession>
<dbReference type="PANTHER" id="PTHR47357:SF1">
    <property type="entry name" value="SPINDLE POLE BODY COMPONENT 110"/>
    <property type="match status" value="1"/>
</dbReference>
<dbReference type="Proteomes" id="UP001212841">
    <property type="component" value="Unassembled WGS sequence"/>
</dbReference>
<reference evidence="2" key="1">
    <citation type="submission" date="2020-05" db="EMBL/GenBank/DDBJ databases">
        <title>Phylogenomic resolution of chytrid fungi.</title>
        <authorList>
            <person name="Stajich J.E."/>
            <person name="Amses K."/>
            <person name="Simmons R."/>
            <person name="Seto K."/>
            <person name="Myers J."/>
            <person name="Bonds A."/>
            <person name="Quandt C.A."/>
            <person name="Barry K."/>
            <person name="Liu P."/>
            <person name="Grigoriev I."/>
            <person name="Longcore J.E."/>
            <person name="James T.Y."/>
        </authorList>
    </citation>
    <scope>NUCLEOTIDE SEQUENCE</scope>
    <source>
        <strain evidence="2">JEL0318</strain>
    </source>
</reference>
<feature type="coiled-coil region" evidence="1">
    <location>
        <begin position="580"/>
        <end position="614"/>
    </location>
</feature>
<organism evidence="2 3">
    <name type="scientific">Rhizophlyctis rosea</name>
    <dbReference type="NCBI Taxonomy" id="64517"/>
    <lineage>
        <taxon>Eukaryota</taxon>
        <taxon>Fungi</taxon>
        <taxon>Fungi incertae sedis</taxon>
        <taxon>Chytridiomycota</taxon>
        <taxon>Chytridiomycota incertae sedis</taxon>
        <taxon>Chytridiomycetes</taxon>
        <taxon>Rhizophlyctidales</taxon>
        <taxon>Rhizophlyctidaceae</taxon>
        <taxon>Rhizophlyctis</taxon>
    </lineage>
</organism>
<feature type="non-terminal residue" evidence="2">
    <location>
        <position position="838"/>
    </location>
</feature>
<dbReference type="GO" id="GO:0005856">
    <property type="term" value="C:cytoskeleton"/>
    <property type="evidence" value="ECO:0007669"/>
    <property type="project" value="TreeGrafter"/>
</dbReference>
<feature type="coiled-coil region" evidence="1">
    <location>
        <begin position="111"/>
        <end position="352"/>
    </location>
</feature>
<dbReference type="AlphaFoldDB" id="A0AAD5WZM0"/>
<evidence type="ECO:0000256" key="1">
    <source>
        <dbReference type="SAM" id="Coils"/>
    </source>
</evidence>
<dbReference type="PANTHER" id="PTHR47357">
    <property type="entry name" value="COP1-INTERACTIVE PROTEIN 1"/>
    <property type="match status" value="1"/>
</dbReference>
<keyword evidence="3" id="KW-1185">Reference proteome</keyword>
<proteinExistence type="predicted"/>
<protein>
    <submittedName>
        <fullName evidence="2">Uncharacterized protein</fullName>
    </submittedName>
</protein>
<gene>
    <name evidence="2" type="ORF">HK097_010707</name>
</gene>
<feature type="coiled-coil region" evidence="1">
    <location>
        <begin position="8"/>
        <end position="42"/>
    </location>
</feature>
<sequence>MAHWITKEEEARAQLKDREAQIETLRREIEQLKGRNDQAGVTAAQKQYRKVQIKRMWSQVESLQSEVIQWKSKKDDARAFGKQKEDQIQRLMGALDRNDTESAGSQVALYHKSLESRIADLVRQLHTTEKAATAAGAQRDQQALRYEKQIDSLRQDLSCAMDDKTRMETRHAEATQSIEQLRSDLAQWRAQEHEASTQLKQKESHIAQLEKSVEHRKEEIDSLRRELSSMVEARARMRAELEQTRSRITPATTHGAQPNELEQIKLQLSAQSRELAMMAAEVVQRDEHWKRMEEEWSGVVSKKEEELEITRAELADKQTQLQLTDKEWLARRAELEDECASLKQALERCQTRSADYEGQRAHETELFVEKFQVEQTSSNTSTDITHPGQIGYATLDDEESAEWTLITVSTLIDEDFPEWTLITSYALRKPPSPSPIVDVSTSTDVVTSEHREQWKRSNAQWMEREASLVDQIERLIEARIHEMNDKYINLQRSYTILEDESSHLRDEMDNYQEQIRAVNDRAKCAEQLYGDQQTELHKTRDTLLACDKEKFTLEKQIEELNVRIVDLESFALSREDADTIKRLEGQMEELAAHLDAETREKNEAFRKLSKAERVVRDLQFQIQERDKGMGLFEEEMEKTRRDCTNEVRRLLGWVVELEGKLRESEKGNLAVRNQCKELRKQLVAADTRVSSSQVEITHTATILKGLELECEVLRKENCILEGDVEEGKEVRNELEGKLAGALKEAGEREEQFKVGLKDLEREKKRCDSLVVDLRKLEETVLDSRRVIGDKDAAIVGFKNEARLLRRNVSTLLTQVNSYKADLRTLTFHIRVVESQRDH</sequence>
<keyword evidence="1" id="KW-0175">Coiled coil</keyword>